<dbReference type="EMBL" id="LUKN01003380">
    <property type="protein sequence ID" value="OAQ97515.1"/>
    <property type="molecule type" value="Genomic_DNA"/>
</dbReference>
<name>A0A179I482_CORDF</name>
<feature type="compositionally biased region" description="Basic and acidic residues" evidence="1">
    <location>
        <begin position="142"/>
        <end position="157"/>
    </location>
</feature>
<dbReference type="Proteomes" id="UP000243081">
    <property type="component" value="Unassembled WGS sequence"/>
</dbReference>
<dbReference type="AlphaFoldDB" id="A0A179I482"/>
<evidence type="ECO:0000313" key="3">
    <source>
        <dbReference type="EMBL" id="OAQ97515.1"/>
    </source>
</evidence>
<feature type="compositionally biased region" description="Basic and acidic residues" evidence="1">
    <location>
        <begin position="189"/>
        <end position="201"/>
    </location>
</feature>
<evidence type="ECO:0000313" key="4">
    <source>
        <dbReference type="Proteomes" id="UP000243081"/>
    </source>
</evidence>
<evidence type="ECO:0000256" key="1">
    <source>
        <dbReference type="SAM" id="MobiDB-lite"/>
    </source>
</evidence>
<feature type="compositionally biased region" description="Low complexity" evidence="1">
    <location>
        <begin position="169"/>
        <end position="178"/>
    </location>
</feature>
<feature type="domain" description="2EXR" evidence="2">
    <location>
        <begin position="13"/>
        <end position="88"/>
    </location>
</feature>
<comment type="caution">
    <text evidence="3">The sequence shown here is derived from an EMBL/GenBank/DDBJ whole genome shotgun (WGS) entry which is preliminary data.</text>
</comment>
<dbReference type="Pfam" id="PF20150">
    <property type="entry name" value="2EXR"/>
    <property type="match status" value="1"/>
</dbReference>
<protein>
    <recommendedName>
        <fullName evidence="2">2EXR domain-containing protein</fullName>
    </recommendedName>
</protein>
<feature type="region of interest" description="Disordered" evidence="1">
    <location>
        <begin position="124"/>
        <end position="215"/>
    </location>
</feature>
<evidence type="ECO:0000259" key="2">
    <source>
        <dbReference type="Pfam" id="PF20150"/>
    </source>
</evidence>
<accession>A0A179I482</accession>
<sequence>MAESVPNVGASFPFDRLLPEIQLLVLEAALPQQRVFHVSDATKNGFSFYIRHPPPALLSACHGTRAAILRSGVFLDGGQGAFFLPAVDLLYFDRSHQRHVRAADGEAPGRADLGPGAVRSAAVRAGAGDAAGGDQGAVGRCVGHERGAAGEGPRTETESGQGRAGGAASGWAEELSSAVGGDEKEEEERERWEQREQETDWRAYTPGQDAADWRS</sequence>
<dbReference type="OrthoDB" id="4870734at2759"/>
<organism evidence="3 4">
    <name type="scientific">Cordyceps confragosa</name>
    <name type="common">Lecanicillium lecanii</name>
    <dbReference type="NCBI Taxonomy" id="2714763"/>
    <lineage>
        <taxon>Eukaryota</taxon>
        <taxon>Fungi</taxon>
        <taxon>Dikarya</taxon>
        <taxon>Ascomycota</taxon>
        <taxon>Pezizomycotina</taxon>
        <taxon>Sordariomycetes</taxon>
        <taxon>Hypocreomycetidae</taxon>
        <taxon>Hypocreales</taxon>
        <taxon>Cordycipitaceae</taxon>
        <taxon>Akanthomyces</taxon>
    </lineage>
</organism>
<dbReference type="InterPro" id="IPR045518">
    <property type="entry name" value="2EXR"/>
</dbReference>
<keyword evidence="4" id="KW-1185">Reference proteome</keyword>
<reference evidence="3 4" key="1">
    <citation type="submission" date="2016-03" db="EMBL/GenBank/DDBJ databases">
        <title>Fine-scale spatial genetic structure of a fungal parasite of coffee scale insects.</title>
        <authorList>
            <person name="Jackson D."/>
            <person name="Zemenick K.A."/>
            <person name="Malloure B."/>
            <person name="Quandt C.A."/>
            <person name="James T.Y."/>
        </authorList>
    </citation>
    <scope>NUCLEOTIDE SEQUENCE [LARGE SCALE GENOMIC DNA]</scope>
    <source>
        <strain evidence="3 4">UM487</strain>
    </source>
</reference>
<proteinExistence type="predicted"/>
<gene>
    <name evidence="3" type="ORF">LLEC1_00829</name>
</gene>